<dbReference type="AlphaFoldDB" id="A0A0L8HZ78"/>
<feature type="region of interest" description="Disordered" evidence="2">
    <location>
        <begin position="85"/>
        <end position="109"/>
    </location>
</feature>
<protein>
    <submittedName>
        <fullName evidence="3">Uncharacterized protein</fullName>
    </submittedName>
</protein>
<keyword evidence="1" id="KW-0175">Coiled coil</keyword>
<gene>
    <name evidence="3" type="ORF">OCBIM_22001636mg</name>
</gene>
<reference evidence="3" key="1">
    <citation type="submission" date="2015-07" db="EMBL/GenBank/DDBJ databases">
        <title>MeaNS - Measles Nucleotide Surveillance Program.</title>
        <authorList>
            <person name="Tran T."/>
            <person name="Druce J."/>
        </authorList>
    </citation>
    <scope>NUCLEOTIDE SEQUENCE</scope>
    <source>
        <strain evidence="3">UCB-OBI-ISO-001</strain>
        <tissue evidence="3">Gonad</tissue>
    </source>
</reference>
<feature type="coiled-coil region" evidence="1">
    <location>
        <begin position="37"/>
        <end position="67"/>
    </location>
</feature>
<feature type="compositionally biased region" description="Basic and acidic residues" evidence="2">
    <location>
        <begin position="86"/>
        <end position="105"/>
    </location>
</feature>
<sequence length="184" mass="22485">MRYMRRRKKQRRDSKWLKKEKGRDLCRRDRKKKKETEEIEEAVVKEIENEIEREVEKEVEKEVMEEEKTEANRLEGCLTYEVEQQQEEKATTTEMDKVTPRTEHSKQKRRKHNWYLVRYDKNVCTEKNDNKNEISYKGEVTEGENVKAILIDKEKYSRWKETCRFEPPTYEVEFSELPSVVELN</sequence>
<name>A0A0L8HZ78_OCTBM</name>
<evidence type="ECO:0000256" key="2">
    <source>
        <dbReference type="SAM" id="MobiDB-lite"/>
    </source>
</evidence>
<evidence type="ECO:0000313" key="3">
    <source>
        <dbReference type="EMBL" id="KOF94491.1"/>
    </source>
</evidence>
<accession>A0A0L8HZ78</accession>
<dbReference type="EMBL" id="KQ416950">
    <property type="protein sequence ID" value="KOF94491.1"/>
    <property type="molecule type" value="Genomic_DNA"/>
</dbReference>
<organism evidence="3">
    <name type="scientific">Octopus bimaculoides</name>
    <name type="common">California two-spotted octopus</name>
    <dbReference type="NCBI Taxonomy" id="37653"/>
    <lineage>
        <taxon>Eukaryota</taxon>
        <taxon>Metazoa</taxon>
        <taxon>Spiralia</taxon>
        <taxon>Lophotrochozoa</taxon>
        <taxon>Mollusca</taxon>
        <taxon>Cephalopoda</taxon>
        <taxon>Coleoidea</taxon>
        <taxon>Octopodiformes</taxon>
        <taxon>Octopoda</taxon>
        <taxon>Incirrata</taxon>
        <taxon>Octopodidae</taxon>
        <taxon>Octopus</taxon>
    </lineage>
</organism>
<proteinExistence type="predicted"/>
<evidence type="ECO:0000256" key="1">
    <source>
        <dbReference type="SAM" id="Coils"/>
    </source>
</evidence>